<keyword evidence="2" id="KW-0119">Carbohydrate metabolism</keyword>
<dbReference type="Pfam" id="PF00041">
    <property type="entry name" value="fn3"/>
    <property type="match status" value="1"/>
</dbReference>
<feature type="domain" description="Fibronectin type-III" evidence="3">
    <location>
        <begin position="334"/>
        <end position="434"/>
    </location>
</feature>
<dbReference type="OrthoDB" id="9805159at2"/>
<dbReference type="SUPFAM" id="SSF49265">
    <property type="entry name" value="Fibronectin type III"/>
    <property type="match status" value="1"/>
</dbReference>
<dbReference type="CDD" id="cd00063">
    <property type="entry name" value="FN3"/>
    <property type="match status" value="1"/>
</dbReference>
<gene>
    <name evidence="4" type="ORF">D2E23_0375</name>
</gene>
<dbReference type="Proteomes" id="UP000288607">
    <property type="component" value="Unassembled WGS sequence"/>
</dbReference>
<name>A0A430FIL2_9BIFI</name>
<dbReference type="InterPro" id="IPR013783">
    <property type="entry name" value="Ig-like_fold"/>
</dbReference>
<proteinExistence type="predicted"/>
<dbReference type="InterPro" id="IPR036116">
    <property type="entry name" value="FN3_sf"/>
</dbReference>
<keyword evidence="5" id="KW-1185">Reference proteome</keyword>
<keyword evidence="2" id="KW-0624">Polysaccharide degradation</keyword>
<protein>
    <recommendedName>
        <fullName evidence="3">Fibronectin type-III domain-containing protein</fullName>
    </recommendedName>
</protein>
<evidence type="ECO:0000259" key="3">
    <source>
        <dbReference type="PROSITE" id="PS50853"/>
    </source>
</evidence>
<feature type="domain" description="Fibronectin type-III" evidence="3">
    <location>
        <begin position="129"/>
        <end position="234"/>
    </location>
</feature>
<keyword evidence="1" id="KW-0378">Hydrolase</keyword>
<dbReference type="RefSeq" id="WP_126029294.1">
    <property type="nucleotide sequence ID" value="NZ_QXGJ01000001.1"/>
</dbReference>
<keyword evidence="1" id="KW-0326">Glycosidase</keyword>
<dbReference type="EMBL" id="QXGJ01000001">
    <property type="protein sequence ID" value="RSX52647.1"/>
    <property type="molecule type" value="Genomic_DNA"/>
</dbReference>
<organism evidence="4 5">
    <name type="scientific">Bifidobacterium callimiconis</name>
    <dbReference type="NCBI Taxonomy" id="2306973"/>
    <lineage>
        <taxon>Bacteria</taxon>
        <taxon>Bacillati</taxon>
        <taxon>Actinomycetota</taxon>
        <taxon>Actinomycetes</taxon>
        <taxon>Bifidobacteriales</taxon>
        <taxon>Bifidobacteriaceae</taxon>
        <taxon>Bifidobacterium</taxon>
    </lineage>
</organism>
<evidence type="ECO:0000313" key="5">
    <source>
        <dbReference type="Proteomes" id="UP000288607"/>
    </source>
</evidence>
<dbReference type="GO" id="GO:0016798">
    <property type="term" value="F:hydrolase activity, acting on glycosyl bonds"/>
    <property type="evidence" value="ECO:0007669"/>
    <property type="project" value="UniProtKB-KW"/>
</dbReference>
<dbReference type="InterPro" id="IPR003961">
    <property type="entry name" value="FN3_dom"/>
</dbReference>
<evidence type="ECO:0000313" key="4">
    <source>
        <dbReference type="EMBL" id="RSX52647.1"/>
    </source>
</evidence>
<dbReference type="GO" id="GO:0000272">
    <property type="term" value="P:polysaccharide catabolic process"/>
    <property type="evidence" value="ECO:0007669"/>
    <property type="project" value="UniProtKB-KW"/>
</dbReference>
<dbReference type="Gene3D" id="2.60.40.10">
    <property type="entry name" value="Immunoglobulins"/>
    <property type="match status" value="2"/>
</dbReference>
<sequence>MADGYGNIVVDWRCHVAAWVTSWDDVSDNLHVEARWQSTRAGYALQGWVRATVWINGVQVGHTDNSGSHRIDNSEVTVCTGDLRVAKIDDARNINCSARVEFPSNYHGGTSNASCDVPVGGINYKNPNPPKDVSFRRVDDTRIDISWGSNWDNDNLKPWKQVIIAWRGRNNGADWGAWSDQPGGNGTRVLDWSATNYAFGGLQANACYQFALYARNQAGDSSHVDSALIYTTPATPRSLTAVKTGDSEVTVTADTSGSYAWSVDFERSTDNGGTWTSVSRGLTVQNNKVTYVDTTAPAGTIVYRARAWRFTYDNGGEGTFSGYVTSNNVTTIMPPLAPTVTSPSSGSVWDASTPPVRITWTPNHPDGTAQAAAQIELSGLSSGPHVTDIKGDQANSASALSPGSYTLRVRTKGLHADWGAWSNPISFTVATPPNVTLTAPDDTIRELPFRIAWAVSDTTGVSQQKVTISSGGRTVYETTPEPDNRSLTIHAADYLPANGSELLVTVTIRGGSTLTSAATKLVTVDYTPPATPSVETMIDMTTLSATHTVRYGTPADGQPATDHILLRRIIDADTTVIATRLMDGQQGIDRLPPLRRTYQIEAVAVSESGASSTTTVDCLIETDCCCLNFGTDAADALPIGGAFTVSEKPRAATEEYHFASGDTLGLPVSYRMGYLDNTLSVSSRYDWGDGSLYRRIRRLSRDNSTAWFRNMDGSRMRVRVDISQQLKPDGPTVQFDADLTELAWKEPQWT</sequence>
<reference evidence="4 5" key="1">
    <citation type="submission" date="2018-09" db="EMBL/GenBank/DDBJ databases">
        <title>Characterization of the phylogenetic diversity of five novel species belonging to the genus Bifidobacterium.</title>
        <authorList>
            <person name="Lugli G.A."/>
            <person name="Duranti S."/>
            <person name="Milani C."/>
        </authorList>
    </citation>
    <scope>NUCLEOTIDE SEQUENCE [LARGE SCALE GENOMIC DNA]</scope>
    <source>
        <strain evidence="4 5">2028B</strain>
    </source>
</reference>
<comment type="caution">
    <text evidence="4">The sequence shown here is derived from an EMBL/GenBank/DDBJ whole genome shotgun (WGS) entry which is preliminary data.</text>
</comment>
<dbReference type="PROSITE" id="PS50853">
    <property type="entry name" value="FN3"/>
    <property type="match status" value="2"/>
</dbReference>
<dbReference type="AlphaFoldDB" id="A0A430FIL2"/>
<evidence type="ECO:0000256" key="1">
    <source>
        <dbReference type="ARBA" id="ARBA00023295"/>
    </source>
</evidence>
<dbReference type="SMART" id="SM00060">
    <property type="entry name" value="FN3"/>
    <property type="match status" value="1"/>
</dbReference>
<accession>A0A430FIL2</accession>
<evidence type="ECO:0000256" key="2">
    <source>
        <dbReference type="ARBA" id="ARBA00023326"/>
    </source>
</evidence>